<feature type="transmembrane region" description="Helical" evidence="5">
    <location>
        <begin position="50"/>
        <end position="69"/>
    </location>
</feature>
<feature type="transmembrane region" description="Helical" evidence="5">
    <location>
        <begin position="12"/>
        <end position="35"/>
    </location>
</feature>
<evidence type="ECO:0000259" key="7">
    <source>
        <dbReference type="PROSITE" id="PS51384"/>
    </source>
</evidence>
<evidence type="ECO:0000256" key="4">
    <source>
        <dbReference type="ARBA" id="ARBA00023797"/>
    </source>
</evidence>
<evidence type="ECO:0000256" key="3">
    <source>
        <dbReference type="ARBA" id="ARBA00022982"/>
    </source>
</evidence>
<dbReference type="InterPro" id="IPR017938">
    <property type="entry name" value="Riboflavin_synthase-like_b-brl"/>
</dbReference>
<gene>
    <name evidence="8" type="ORF">GCM10022229_28140</name>
</gene>
<keyword evidence="9" id="KW-1185">Reference proteome</keyword>
<dbReference type="Pfam" id="PF00175">
    <property type="entry name" value="NAD_binding_1"/>
    <property type="match status" value="1"/>
</dbReference>
<feature type="domain" description="Flavodoxin-like" evidence="6">
    <location>
        <begin position="87"/>
        <end position="224"/>
    </location>
</feature>
<dbReference type="Gene3D" id="3.40.50.80">
    <property type="entry name" value="Nucleotide-binding domain of ferredoxin-NADP reductase (FNR) module"/>
    <property type="match status" value="1"/>
</dbReference>
<dbReference type="InterPro" id="IPR001709">
    <property type="entry name" value="Flavoprot_Pyr_Nucl_cyt_Rdtase"/>
</dbReference>
<organism evidence="8 9">
    <name type="scientific">Luteimonas lutimaris</name>
    <dbReference type="NCBI Taxonomy" id="698645"/>
    <lineage>
        <taxon>Bacteria</taxon>
        <taxon>Pseudomonadati</taxon>
        <taxon>Pseudomonadota</taxon>
        <taxon>Gammaproteobacteria</taxon>
        <taxon>Lysobacterales</taxon>
        <taxon>Lysobacteraceae</taxon>
        <taxon>Luteimonas</taxon>
    </lineage>
</organism>
<dbReference type="CDD" id="cd06200">
    <property type="entry name" value="SiR_like1"/>
    <property type="match status" value="1"/>
</dbReference>
<dbReference type="SUPFAM" id="SSF63380">
    <property type="entry name" value="Riboflavin synthase domain-like"/>
    <property type="match status" value="1"/>
</dbReference>
<evidence type="ECO:0000259" key="6">
    <source>
        <dbReference type="PROSITE" id="PS50902"/>
    </source>
</evidence>
<dbReference type="Proteomes" id="UP001501727">
    <property type="component" value="Unassembled WGS sequence"/>
</dbReference>
<dbReference type="InterPro" id="IPR001094">
    <property type="entry name" value="Flavdoxin-like"/>
</dbReference>
<dbReference type="InterPro" id="IPR001433">
    <property type="entry name" value="OxRdtase_FAD/NAD-bd"/>
</dbReference>
<accession>A0ABP7MYI8</accession>
<comment type="caution">
    <text evidence="8">The sequence shown here is derived from an EMBL/GenBank/DDBJ whole genome shotgun (WGS) entry which is preliminary data.</text>
</comment>
<dbReference type="SUPFAM" id="SSF52343">
    <property type="entry name" value="Ferredoxin reductase-like, C-terminal NADP-linked domain"/>
    <property type="match status" value="1"/>
</dbReference>
<evidence type="ECO:0000256" key="2">
    <source>
        <dbReference type="ARBA" id="ARBA00022643"/>
    </source>
</evidence>
<dbReference type="PRINTS" id="PR00369">
    <property type="entry name" value="FLAVODOXIN"/>
</dbReference>
<evidence type="ECO:0000313" key="8">
    <source>
        <dbReference type="EMBL" id="GAA3932862.1"/>
    </source>
</evidence>
<keyword evidence="5" id="KW-0812">Transmembrane</keyword>
<keyword evidence="5" id="KW-1133">Transmembrane helix</keyword>
<evidence type="ECO:0000256" key="5">
    <source>
        <dbReference type="SAM" id="Phobius"/>
    </source>
</evidence>
<dbReference type="RefSeq" id="WP_344760660.1">
    <property type="nucleotide sequence ID" value="NZ_BAAAZU010000031.1"/>
</dbReference>
<dbReference type="InterPro" id="IPR029039">
    <property type="entry name" value="Flavoprotein-like_sf"/>
</dbReference>
<keyword evidence="3" id="KW-0249">Electron transport</keyword>
<keyword evidence="2" id="KW-0288">FMN</keyword>
<dbReference type="EMBL" id="BAAAZU010000031">
    <property type="protein sequence ID" value="GAA3932862.1"/>
    <property type="molecule type" value="Genomic_DNA"/>
</dbReference>
<dbReference type="PROSITE" id="PS51384">
    <property type="entry name" value="FAD_FR"/>
    <property type="match status" value="1"/>
</dbReference>
<dbReference type="InterPro" id="IPR039261">
    <property type="entry name" value="FNR_nucleotide-bd"/>
</dbReference>
<reference evidence="9" key="1">
    <citation type="journal article" date="2019" name="Int. J. Syst. Evol. Microbiol.">
        <title>The Global Catalogue of Microorganisms (GCM) 10K type strain sequencing project: providing services to taxonomists for standard genome sequencing and annotation.</title>
        <authorList>
            <consortium name="The Broad Institute Genomics Platform"/>
            <consortium name="The Broad Institute Genome Sequencing Center for Infectious Disease"/>
            <person name="Wu L."/>
            <person name="Ma J."/>
        </authorList>
    </citation>
    <scope>NUCLEOTIDE SEQUENCE [LARGE SCALE GENOMIC DNA]</scope>
    <source>
        <strain evidence="9">JCM 16916</strain>
    </source>
</reference>
<dbReference type="PROSITE" id="PS50902">
    <property type="entry name" value="FLAVODOXIN_LIKE"/>
    <property type="match status" value="1"/>
</dbReference>
<dbReference type="Gene3D" id="2.40.30.10">
    <property type="entry name" value="Translation factors"/>
    <property type="match status" value="1"/>
</dbReference>
<keyword evidence="5" id="KW-0472">Membrane</keyword>
<feature type="domain" description="FAD-binding FR-type" evidence="7">
    <location>
        <begin position="238"/>
        <end position="406"/>
    </location>
</feature>
<protein>
    <recommendedName>
        <fullName evidence="4">NADPH--hemoprotein reductase</fullName>
        <ecNumber evidence="4">1.6.2.4</ecNumber>
    </recommendedName>
</protein>
<evidence type="ECO:0000256" key="1">
    <source>
        <dbReference type="ARBA" id="ARBA00022630"/>
    </source>
</evidence>
<sequence>MTSTSPAPRRPSYATIGNALAVAGVVALALAFLPLHDDAWWPAMPQRARWAWAAAAVAAYTAACGWLLWRSRPRREHDATAGNGSQLLVAWASQTGFAQELAERTAATLAGAGTPVRLRELSQVDAATLAATPRALFVVSTTGEGDPPDPALAFVRDVLAAPAALGSLQFAVLALGDREYEHFCGFGHSLDQWLRRSGATPLFDLVEVDNGDAGALRHWQHHLGLLAQAPELPDWSPVSYEPWQLRERVELNPGSAGGPVFHLALAAPPGAQPQWQAGDIAEIGPRNAAAAVDALLGTLGLAGDTPVASGHGMRPLSEALARAHLPEPADVAGLDAQALAAALKPLPHREYSIASMPGEGSLQLLVRHMRRPDGRSGLGSGWLCGHAAVGDRIDLRIRGNANFHPPAPERPLVLIGNGTGIAGLRAHLAARVAAGAHRNWLLFGERNRERDFHYRGDIERWQADGFIERLELAFSRDGDRRRYVQHALRDAADALRDWIDADAAIYVCGSLQGMAPGVDAALREVLGDARVEQLLLEGRYRRDVY</sequence>
<dbReference type="SUPFAM" id="SSF52218">
    <property type="entry name" value="Flavoproteins"/>
    <property type="match status" value="1"/>
</dbReference>
<dbReference type="EC" id="1.6.2.4" evidence="4"/>
<keyword evidence="1" id="KW-0285">Flavoprotein</keyword>
<dbReference type="PRINTS" id="PR00371">
    <property type="entry name" value="FPNCR"/>
</dbReference>
<name>A0ABP7MYI8_9GAMM</name>
<dbReference type="PANTHER" id="PTHR19384:SF17">
    <property type="entry name" value="NADPH--CYTOCHROME P450 REDUCTASE"/>
    <property type="match status" value="1"/>
</dbReference>
<evidence type="ECO:0000313" key="9">
    <source>
        <dbReference type="Proteomes" id="UP001501727"/>
    </source>
</evidence>
<dbReference type="Gene3D" id="3.40.50.360">
    <property type="match status" value="1"/>
</dbReference>
<keyword evidence="3" id="KW-0813">Transport</keyword>
<dbReference type="Pfam" id="PF00258">
    <property type="entry name" value="Flavodoxin_1"/>
    <property type="match status" value="1"/>
</dbReference>
<dbReference type="PANTHER" id="PTHR19384">
    <property type="entry name" value="NITRIC OXIDE SYNTHASE-RELATED"/>
    <property type="match status" value="1"/>
</dbReference>
<dbReference type="InterPro" id="IPR008254">
    <property type="entry name" value="Flavodoxin/NO_synth"/>
</dbReference>
<dbReference type="InterPro" id="IPR017927">
    <property type="entry name" value="FAD-bd_FR_type"/>
</dbReference>
<proteinExistence type="predicted"/>